<dbReference type="InterPro" id="IPR011990">
    <property type="entry name" value="TPR-like_helical_dom_sf"/>
</dbReference>
<dbReference type="SUPFAM" id="SSF48452">
    <property type="entry name" value="TPR-like"/>
    <property type="match status" value="1"/>
</dbReference>
<reference evidence="2" key="1">
    <citation type="submission" date="2016-02" db="EMBL/GenBank/DDBJ databases">
        <authorList>
            <person name="Wibberg D."/>
        </authorList>
    </citation>
    <scope>NUCLEOTIDE SEQUENCE [LARGE SCALE GENOMIC DNA]</scope>
</reference>
<keyword evidence="2" id="KW-1185">Reference proteome</keyword>
<organism evidence="1 2">
    <name type="scientific">Candidatus Protofrankia californiensis</name>
    <dbReference type="NCBI Taxonomy" id="1839754"/>
    <lineage>
        <taxon>Bacteria</taxon>
        <taxon>Bacillati</taxon>
        <taxon>Actinomycetota</taxon>
        <taxon>Actinomycetes</taxon>
        <taxon>Frankiales</taxon>
        <taxon>Frankiaceae</taxon>
        <taxon>Protofrankia</taxon>
    </lineage>
</organism>
<evidence type="ECO:0000313" key="2">
    <source>
        <dbReference type="Proteomes" id="UP000199013"/>
    </source>
</evidence>
<proteinExistence type="predicted"/>
<accession>A0A1C3PE97</accession>
<gene>
    <name evidence="1" type="ORF">FDG2_5550</name>
</gene>
<evidence type="ECO:0000313" key="1">
    <source>
        <dbReference type="EMBL" id="SBW28152.1"/>
    </source>
</evidence>
<protein>
    <submittedName>
        <fullName evidence="1">Putative transcriptional regulator</fullName>
    </submittedName>
</protein>
<dbReference type="EMBL" id="FLUV01002305">
    <property type="protein sequence ID" value="SBW28152.1"/>
    <property type="molecule type" value="Genomic_DNA"/>
</dbReference>
<name>A0A1C3PE97_9ACTN</name>
<sequence length="482" mass="52972">MNRKPELIGFTQDEHPIPDKNGSYPTLFARLLAETSVSDTRFARQINERARRHRRIELGLARTTVGHWRRGMRPRDPMVAELAAAEMSTLVGYRITPTDLGWRGETFHGDDFGLLVAEKPAGTLGTIAGLSGRDMRRRDLLQDGSAFIATAFADSVLASLTGVVNTIKNDDALASTPTATMIRDMTETFRKLDARYGSGEIRGQVVTFLHDRTKTALDARHTPDLFGALAELTQFSGWLAQDSDRQSLAQRYYIQALGLAEHAGDAMLASRILSAMSDQAGRLGQLRQSLALAKAALDRSRSTASRSVRVMLHDKHAWALARNGDEAGCGKALSAMDAELERACADDGPPWSAHYNDADVAECKGHCFMLLGKAREAEPLLLESRARQLPSRTRTRSYAEADLALSYLRRPGPDVEAALDAGRRAVELASHLDSVRITEKLRELDRGISRYDDVVAVREWRRHAAPLIARPGIPTKVAATVA</sequence>
<dbReference type="AlphaFoldDB" id="A0A1C3PE97"/>
<dbReference type="Proteomes" id="UP000199013">
    <property type="component" value="Unassembled WGS sequence"/>
</dbReference>